<evidence type="ECO:0000256" key="3">
    <source>
        <dbReference type="ARBA" id="ARBA00022705"/>
    </source>
</evidence>
<dbReference type="NCBIfam" id="TIGR01405">
    <property type="entry name" value="polC_Gram_pos"/>
    <property type="match status" value="1"/>
</dbReference>
<dbReference type="InterPro" id="IPR011708">
    <property type="entry name" value="DNA_pol3_alpha_NTPase_dom"/>
</dbReference>
<keyword evidence="10" id="KW-1185">Reference proteome</keyword>
<keyword evidence="5 7" id="KW-0239">DNA-directed DNA polymerase</keyword>
<evidence type="ECO:0000256" key="1">
    <source>
        <dbReference type="ARBA" id="ARBA00022679"/>
    </source>
</evidence>
<dbReference type="InterPro" id="IPR016195">
    <property type="entry name" value="Pol/histidinol_Pase-like"/>
</dbReference>
<dbReference type="PANTHER" id="PTHR32294:SF5">
    <property type="entry name" value="DNA POLYMERASE III POLC-TYPE"/>
    <property type="match status" value="1"/>
</dbReference>
<protein>
    <recommendedName>
        <fullName evidence="7">DNA polymerase III PolC-type</fullName>
        <shortName evidence="7">PolIII</shortName>
        <ecNumber evidence="7">2.7.7.7</ecNumber>
    </recommendedName>
</protein>
<dbReference type="InterPro" id="IPR044923">
    <property type="entry name" value="PolC_middle_finger_sf"/>
</dbReference>
<keyword evidence="7" id="KW-0963">Cytoplasm</keyword>
<keyword evidence="7" id="KW-0540">Nuclease</keyword>
<dbReference type="Proteomes" id="UP000515847">
    <property type="component" value="Chromosome"/>
</dbReference>
<keyword evidence="1 7" id="KW-0808">Transferase</keyword>
<comment type="function">
    <text evidence="7">Required for replicative DNA synthesis. This DNA polymerase also exhibits 3' to 5' exonuclease activity.</text>
</comment>
<feature type="domain" description="Polymerase/histidinol phosphatase N-terminal" evidence="8">
    <location>
        <begin position="333"/>
        <end position="400"/>
    </location>
</feature>
<sequence length="1238" mass="139776">MALVQEKHNNPQWHIFLESLDVPSVLKQYLSQCSIKKIIVSQAENAWEIYFGCPKLPEAEELKLLTGAWQKYFHLNQSPKMYFQLNHTYPDLETLCQQCWQEIVDKLTVKIPSIRGWLAGAVYAISGRLLQIKINQEIGWLYLNNRHIKREIEQILENEYNIKADVELVLEENGDTNDEECLWEIEKLYQEKLREAVAQQETSKPKKEQLEENNVIFGKKISGEAVPLKDIVEEEKNIIVKGYVFGLEIRELKTGRLLISFNISDKTDSLSCKIIADPTEAAGVRERLEENKWYMLRGTVQIDRFTQELTLMPRDIMGIVPTLRMDTYPEKRVELHLHTRMSTLDAVAGIKEIINRAAAWGHPALAITDHGNVQAFPEAYEEAKGKNIRIIFGVEGYLFDDSNVESAGRGPTYHCVILAINQEGLRNLYELVTISHLDFYHRVPRIPKSKLQALRQGLLIGSACEAGELIQQYLKGASTEELERLAEFYDYLEIQPRGNNRFLVENGTFTSEDDLLKMNAFIYQLGQKLNKPVVATGDVHFLDPEDEVYRRILMAGKGFEDADNQAPLYLKTTEEMLEEFSYLGEGGAREVVIDNPQKIAALVEEIKPIPDEFYPPEIEGAEKEINHLTMTRAYELYGNPLPETVKKRVEKELNSIIGNGFAVLYLIAHKLVKKSNEDGYLVGSRGSVGSSLVATFCGITEVNPLPPHYRCGKCHYSEFIQDGSVGSGADLPDKNCPRCQTKLTKDGHDIPFEVFLGFKGDKVPDIDLNFSGEYQPRAHKYTEELFGKDNVFRAGTIATIANKTAFGFVKNYFQEKNINVRNAEIARLVEGCTGVKRTTGQHPGGVMVLPKGLDIHRFTPLQRPADDVRSDTITTHFDYHSISSRLVKLDILGHDDPTVIKMLEDLTGIDCKTIPLDEPKVLSLFHSTEALGVDPKELGSNVGTLGIPEFGTKFVRQMLEDTNPQTFSDLVRISGFSHGTDVWLNNAQDLIKSGIAKVSEVISARDDIMTYLIYKGVEPSKAFKIMEGVRKGKGVKPEDVEVMKSQKVPDWYIESCQKIKYMFPKAHAVAYVMMAFRIAYFKVYYPAAFYASFFSIRADEFDADIIVGGIPMIKRVMEEITKKGNEASAKEAKLYNILELALEMYLRGITIKKVDLRCSDSTRFLIVDDGKALLPPLVSLQGVGEAAALSIAKAREEKAFTSREDLRIRGKVSKTVIEVLDNHGSLDDLPENDQISLF</sequence>
<dbReference type="EMBL" id="CP045798">
    <property type="protein sequence ID" value="QNB45728.1"/>
    <property type="molecule type" value="Genomic_DNA"/>
</dbReference>
<evidence type="ECO:0000256" key="6">
    <source>
        <dbReference type="ARBA" id="ARBA00049244"/>
    </source>
</evidence>
<evidence type="ECO:0000256" key="2">
    <source>
        <dbReference type="ARBA" id="ARBA00022695"/>
    </source>
</evidence>
<proteinExistence type="inferred from homology"/>
<dbReference type="Gene3D" id="3.30.1900.20">
    <property type="match status" value="2"/>
</dbReference>
<keyword evidence="7" id="KW-0378">Hydrolase</keyword>
<keyword evidence="2 7" id="KW-0548">Nucleotidyltransferase</keyword>
<dbReference type="InterPro" id="IPR029460">
    <property type="entry name" value="DNAPol_HHH"/>
</dbReference>
<dbReference type="KEGG" id="tfr:BR63_05025"/>
<dbReference type="Gene3D" id="3.20.20.140">
    <property type="entry name" value="Metal-dependent hydrolases"/>
    <property type="match status" value="1"/>
</dbReference>
<gene>
    <name evidence="7" type="primary">polC</name>
    <name evidence="9" type="ORF">BR63_05025</name>
</gene>
<comment type="catalytic activity">
    <reaction evidence="6 7">
        <text>DNA(n) + a 2'-deoxyribonucleoside 5'-triphosphate = DNA(n+1) + diphosphate</text>
        <dbReference type="Rhea" id="RHEA:22508"/>
        <dbReference type="Rhea" id="RHEA-COMP:17339"/>
        <dbReference type="Rhea" id="RHEA-COMP:17340"/>
        <dbReference type="ChEBI" id="CHEBI:33019"/>
        <dbReference type="ChEBI" id="CHEBI:61560"/>
        <dbReference type="ChEBI" id="CHEBI:173112"/>
        <dbReference type="EC" id="2.7.7.7"/>
    </reaction>
</comment>
<evidence type="ECO:0000313" key="9">
    <source>
        <dbReference type="EMBL" id="QNB45728.1"/>
    </source>
</evidence>
<dbReference type="Pfam" id="PF02811">
    <property type="entry name" value="PHP"/>
    <property type="match status" value="1"/>
</dbReference>
<evidence type="ECO:0000313" key="10">
    <source>
        <dbReference type="Proteomes" id="UP000515847"/>
    </source>
</evidence>
<dbReference type="EC" id="2.7.7.7" evidence="7"/>
<dbReference type="InterPro" id="IPR024754">
    <property type="entry name" value="DNA_PolC-like_N_II"/>
</dbReference>
<reference evidence="9 10" key="1">
    <citation type="journal article" date="2019" name="Front. Microbiol.">
        <title>Thermoanaerosceptrum fracticalcis gen. nov. sp. nov., a Novel Fumarate-Fermenting Microorganism From a Deep Fractured Carbonate Aquifer of the US Great Basin.</title>
        <authorList>
            <person name="Hamilton-Brehm S.D."/>
            <person name="Stewart L.E."/>
            <person name="Zavarin M."/>
            <person name="Caldwell M."/>
            <person name="Lawson P.A."/>
            <person name="Onstott T.C."/>
            <person name="Grzymski J."/>
            <person name="Neveux I."/>
            <person name="Lollar B.S."/>
            <person name="Russell C.E."/>
            <person name="Moser D.P."/>
        </authorList>
    </citation>
    <scope>NUCLEOTIDE SEQUENCE [LARGE SCALE GENOMIC DNA]</scope>
    <source>
        <strain evidence="9 10">DRI-13</strain>
    </source>
</reference>
<keyword evidence="3 7" id="KW-0235">DNA replication</keyword>
<dbReference type="InterPro" id="IPR004805">
    <property type="entry name" value="DnaE2/DnaE/PolC"/>
</dbReference>
<evidence type="ECO:0000256" key="7">
    <source>
        <dbReference type="HAMAP-Rule" id="MF_00356"/>
    </source>
</evidence>
<dbReference type="CDD" id="cd04484">
    <property type="entry name" value="polC_OBF"/>
    <property type="match status" value="1"/>
</dbReference>
<dbReference type="NCBIfam" id="NF001688">
    <property type="entry name" value="PRK00448.1"/>
    <property type="match status" value="1"/>
</dbReference>
<evidence type="ECO:0000259" key="8">
    <source>
        <dbReference type="SMART" id="SM00481"/>
    </source>
</evidence>
<dbReference type="InterPro" id="IPR012340">
    <property type="entry name" value="NA-bd_OB-fold"/>
</dbReference>
<keyword evidence="4 7" id="KW-0269">Exonuclease</keyword>
<accession>A0A7G6E0X4</accession>
<dbReference type="CDD" id="cd07435">
    <property type="entry name" value="PHP_PolIIIA_POLC"/>
    <property type="match status" value="1"/>
</dbReference>
<dbReference type="Pfam" id="PF14579">
    <property type="entry name" value="HHH_6"/>
    <property type="match status" value="1"/>
</dbReference>
<comment type="subcellular location">
    <subcellularLocation>
        <location evidence="7">Cytoplasm</location>
    </subcellularLocation>
</comment>
<dbReference type="Pfam" id="PF07733">
    <property type="entry name" value="DNA_pol3_alpha"/>
    <property type="match status" value="1"/>
</dbReference>
<organism evidence="9 10">
    <name type="scientific">Thermanaerosceptrum fracticalcis</name>
    <dbReference type="NCBI Taxonomy" id="1712410"/>
    <lineage>
        <taxon>Bacteria</taxon>
        <taxon>Bacillati</taxon>
        <taxon>Bacillota</taxon>
        <taxon>Clostridia</taxon>
        <taxon>Eubacteriales</taxon>
        <taxon>Peptococcaceae</taxon>
        <taxon>Thermanaerosceptrum</taxon>
    </lineage>
</organism>
<dbReference type="RefSeq" id="WP_051965363.1">
    <property type="nucleotide sequence ID" value="NZ_CP045798.1"/>
</dbReference>
<dbReference type="InterPro" id="IPR003141">
    <property type="entry name" value="Pol/His_phosphatase_N"/>
</dbReference>
<dbReference type="InterPro" id="IPR006308">
    <property type="entry name" value="Pol_III_a_PolC-type_gram_pos"/>
</dbReference>
<name>A0A7G6E0X4_THEFR</name>
<dbReference type="AlphaFoldDB" id="A0A7G6E0X4"/>
<dbReference type="Pfam" id="PF17657">
    <property type="entry name" value="DNA_pol3_finger"/>
    <property type="match status" value="1"/>
</dbReference>
<dbReference type="SUPFAM" id="SSF89550">
    <property type="entry name" value="PHP domain-like"/>
    <property type="match status" value="1"/>
</dbReference>
<comment type="similarity">
    <text evidence="7">Belongs to the DNA polymerase type-C family. PolC subfamily.</text>
</comment>
<dbReference type="GO" id="GO:0006261">
    <property type="term" value="P:DNA-templated DNA replication"/>
    <property type="evidence" value="ECO:0007669"/>
    <property type="project" value="UniProtKB-UniRule"/>
</dbReference>
<evidence type="ECO:0000256" key="4">
    <source>
        <dbReference type="ARBA" id="ARBA00022839"/>
    </source>
</evidence>
<dbReference type="Pfam" id="PF14480">
    <property type="entry name" value="DNA_pol3_a_NI"/>
    <property type="match status" value="1"/>
</dbReference>
<dbReference type="Gene3D" id="6.10.140.1510">
    <property type="match status" value="1"/>
</dbReference>
<dbReference type="Pfam" id="PF11490">
    <property type="entry name" value="DNA_pol3_a_NII"/>
    <property type="match status" value="1"/>
</dbReference>
<dbReference type="InterPro" id="IPR040982">
    <property type="entry name" value="DNA_pol3_finger"/>
</dbReference>
<dbReference type="Gene3D" id="1.10.150.870">
    <property type="match status" value="1"/>
</dbReference>
<dbReference type="InterPro" id="IPR004013">
    <property type="entry name" value="PHP_dom"/>
</dbReference>
<dbReference type="PANTHER" id="PTHR32294">
    <property type="entry name" value="DNA POLYMERASE III SUBUNIT ALPHA"/>
    <property type="match status" value="1"/>
</dbReference>
<dbReference type="Gene3D" id="1.10.150.700">
    <property type="entry name" value="PolC, middle finger domain"/>
    <property type="match status" value="1"/>
</dbReference>
<evidence type="ECO:0000256" key="5">
    <source>
        <dbReference type="ARBA" id="ARBA00022932"/>
    </source>
</evidence>
<dbReference type="GO" id="GO:0003887">
    <property type="term" value="F:DNA-directed DNA polymerase activity"/>
    <property type="evidence" value="ECO:0007669"/>
    <property type="project" value="UniProtKB-UniRule"/>
</dbReference>
<dbReference type="Gene3D" id="2.40.50.140">
    <property type="entry name" value="Nucleic acid-binding proteins"/>
    <property type="match status" value="1"/>
</dbReference>
<dbReference type="OrthoDB" id="9804290at2"/>
<dbReference type="GO" id="GO:0005737">
    <property type="term" value="C:cytoplasm"/>
    <property type="evidence" value="ECO:0007669"/>
    <property type="project" value="UniProtKB-SubCell"/>
</dbReference>
<dbReference type="HAMAP" id="MF_00356">
    <property type="entry name" value="DNApol_PolC"/>
    <property type="match status" value="1"/>
</dbReference>
<dbReference type="SMART" id="SM00481">
    <property type="entry name" value="POLIIIAc"/>
    <property type="match status" value="1"/>
</dbReference>
<dbReference type="GO" id="GO:0003677">
    <property type="term" value="F:DNA binding"/>
    <property type="evidence" value="ECO:0007669"/>
    <property type="project" value="UniProtKB-UniRule"/>
</dbReference>
<dbReference type="InterPro" id="IPR028112">
    <property type="entry name" value="DNA_PolC-type_N_I"/>
</dbReference>
<dbReference type="GO" id="GO:0008408">
    <property type="term" value="F:3'-5' exonuclease activity"/>
    <property type="evidence" value="ECO:0007669"/>
    <property type="project" value="UniProtKB-UniRule"/>
</dbReference>